<dbReference type="KEGG" id="bcom:BAUCODRAFT_24065"/>
<protein>
    <submittedName>
        <fullName evidence="1">Uncharacterized protein</fullName>
    </submittedName>
</protein>
<proteinExistence type="predicted"/>
<sequence length="130" mass="13046">MFPPTAAEATRECTSTRTVTIAAGCGTVGALTTATSYPLNTAKLISVTSSAATAVAIAIAIASTSATTSPVTSGTTGLAAVPCNMTGANSNLAYTSTANSSKNYTFAIECFADYPNHIAAFDGNNMVFDV</sequence>
<evidence type="ECO:0000313" key="1">
    <source>
        <dbReference type="EMBL" id="EMC96255.1"/>
    </source>
</evidence>
<dbReference type="GeneID" id="19110130"/>
<reference evidence="1 2" key="1">
    <citation type="journal article" date="2012" name="PLoS Pathog.">
        <title>Diverse lifestyles and strategies of plant pathogenesis encoded in the genomes of eighteen Dothideomycetes fungi.</title>
        <authorList>
            <person name="Ohm R.A."/>
            <person name="Feau N."/>
            <person name="Henrissat B."/>
            <person name="Schoch C.L."/>
            <person name="Horwitz B.A."/>
            <person name="Barry K.W."/>
            <person name="Condon B.J."/>
            <person name="Copeland A.C."/>
            <person name="Dhillon B."/>
            <person name="Glaser F."/>
            <person name="Hesse C.N."/>
            <person name="Kosti I."/>
            <person name="LaButti K."/>
            <person name="Lindquist E.A."/>
            <person name="Lucas S."/>
            <person name="Salamov A.A."/>
            <person name="Bradshaw R.E."/>
            <person name="Ciuffetti L."/>
            <person name="Hamelin R.C."/>
            <person name="Kema G.H.J."/>
            <person name="Lawrence C."/>
            <person name="Scott J.A."/>
            <person name="Spatafora J.W."/>
            <person name="Turgeon B.G."/>
            <person name="de Wit P.J.G.M."/>
            <person name="Zhong S."/>
            <person name="Goodwin S.B."/>
            <person name="Grigoriev I.V."/>
        </authorList>
    </citation>
    <scope>NUCLEOTIDE SEQUENCE [LARGE SCALE GENOMIC DNA]</scope>
    <source>
        <strain evidence="1 2">UAMH 10762</strain>
    </source>
</reference>
<dbReference type="AlphaFoldDB" id="M2NBH7"/>
<dbReference type="Proteomes" id="UP000011761">
    <property type="component" value="Unassembled WGS sequence"/>
</dbReference>
<dbReference type="RefSeq" id="XP_007675981.1">
    <property type="nucleotide sequence ID" value="XM_007677791.1"/>
</dbReference>
<gene>
    <name evidence="1" type="ORF">BAUCODRAFT_24065</name>
</gene>
<dbReference type="EMBL" id="KB445555">
    <property type="protein sequence ID" value="EMC96255.1"/>
    <property type="molecule type" value="Genomic_DNA"/>
</dbReference>
<dbReference type="HOGENOM" id="CLU_1937760_0_0_1"/>
<keyword evidence="2" id="KW-1185">Reference proteome</keyword>
<accession>M2NBH7</accession>
<name>M2NBH7_BAUPA</name>
<organism evidence="1 2">
    <name type="scientific">Baudoinia panamericana (strain UAMH 10762)</name>
    <name type="common">Angels' share fungus</name>
    <name type="synonym">Baudoinia compniacensis (strain UAMH 10762)</name>
    <dbReference type="NCBI Taxonomy" id="717646"/>
    <lineage>
        <taxon>Eukaryota</taxon>
        <taxon>Fungi</taxon>
        <taxon>Dikarya</taxon>
        <taxon>Ascomycota</taxon>
        <taxon>Pezizomycotina</taxon>
        <taxon>Dothideomycetes</taxon>
        <taxon>Dothideomycetidae</taxon>
        <taxon>Mycosphaerellales</taxon>
        <taxon>Teratosphaeriaceae</taxon>
        <taxon>Baudoinia</taxon>
    </lineage>
</organism>
<evidence type="ECO:0000313" key="2">
    <source>
        <dbReference type="Proteomes" id="UP000011761"/>
    </source>
</evidence>